<dbReference type="Proteomes" id="UP001610063">
    <property type="component" value="Unassembled WGS sequence"/>
</dbReference>
<reference evidence="1 2" key="1">
    <citation type="journal article" date="2013" name="Int. J. Syst. Evol. Microbiol.">
        <title>Marinoscillum luteum sp. nov., isolated from marine sediment.</title>
        <authorList>
            <person name="Cha I.T."/>
            <person name="Park S.J."/>
            <person name="Kim S.J."/>
            <person name="Kim J.G."/>
            <person name="Jung M.Y."/>
            <person name="Shin K.S."/>
            <person name="Kwon K.K."/>
            <person name="Yang S.H."/>
            <person name="Seo Y.S."/>
            <person name="Rhee S.K."/>
        </authorList>
    </citation>
    <scope>NUCLEOTIDE SEQUENCE [LARGE SCALE GENOMIC DNA]</scope>
    <source>
        <strain evidence="1 2">KCTC 23939</strain>
    </source>
</reference>
<protein>
    <submittedName>
        <fullName evidence="1">DUF4292 domain-containing protein</fullName>
    </submittedName>
</protein>
<name>A0ABW7NCM4_9BACT</name>
<dbReference type="EMBL" id="JBIPKE010000018">
    <property type="protein sequence ID" value="MFH6984519.1"/>
    <property type="molecule type" value="Genomic_DNA"/>
</dbReference>
<sequence>MRRKLQTGNYTNSWLGVLLIALILLTGCNKKFSGIFDRNSTRLVVNDAKFDFLSSKAKINFESEKNNVSGSANIRIRKDSIIWVSLSPGLGIEAARVLITTDSVTVLDKINKVYMKYSFAELSKKLDFDLNYSLVESAMLGNLVYPYDRERLVRTASTYAYSQQHSSYLFENFIGTESMKLEKIQVLDTLSRNTISVNYTDFQLVDQEVFPFQISAILEYAKKGTDPVKVIIEFKQTEIEKKPLKFPFNIPQRYDRK</sequence>
<evidence type="ECO:0000313" key="2">
    <source>
        <dbReference type="Proteomes" id="UP001610063"/>
    </source>
</evidence>
<dbReference type="Pfam" id="PF14125">
    <property type="entry name" value="DUF4292"/>
    <property type="match status" value="1"/>
</dbReference>
<comment type="caution">
    <text evidence="1">The sequence shown here is derived from an EMBL/GenBank/DDBJ whole genome shotgun (WGS) entry which is preliminary data.</text>
</comment>
<dbReference type="RefSeq" id="WP_395417890.1">
    <property type="nucleotide sequence ID" value="NZ_JBIPKE010000018.1"/>
</dbReference>
<gene>
    <name evidence="1" type="ORF">ACHKAR_13785</name>
</gene>
<dbReference type="Gene3D" id="2.50.20.10">
    <property type="entry name" value="Lipoprotein localisation LolA/LolB/LppX"/>
    <property type="match status" value="1"/>
</dbReference>
<accession>A0ABW7NCM4</accession>
<dbReference type="InterPro" id="IPR025634">
    <property type="entry name" value="DUF4292"/>
</dbReference>
<organism evidence="1 2">
    <name type="scientific">Marinoscillum luteum</name>
    <dbReference type="NCBI Taxonomy" id="861051"/>
    <lineage>
        <taxon>Bacteria</taxon>
        <taxon>Pseudomonadati</taxon>
        <taxon>Bacteroidota</taxon>
        <taxon>Cytophagia</taxon>
        <taxon>Cytophagales</taxon>
        <taxon>Reichenbachiellaceae</taxon>
        <taxon>Marinoscillum</taxon>
    </lineage>
</organism>
<proteinExistence type="predicted"/>
<dbReference type="PROSITE" id="PS51257">
    <property type="entry name" value="PROKAR_LIPOPROTEIN"/>
    <property type="match status" value="1"/>
</dbReference>
<evidence type="ECO:0000313" key="1">
    <source>
        <dbReference type="EMBL" id="MFH6984519.1"/>
    </source>
</evidence>
<keyword evidence="2" id="KW-1185">Reference proteome</keyword>